<evidence type="ECO:0000313" key="1">
    <source>
        <dbReference type="EnsemblProtists" id="HpaP813203"/>
    </source>
</evidence>
<name>M4C288_HYAAE</name>
<evidence type="ECO:0000313" key="2">
    <source>
        <dbReference type="Proteomes" id="UP000011713"/>
    </source>
</evidence>
<dbReference type="EnsemblProtists" id="HpaT813203">
    <property type="protein sequence ID" value="HpaP813203"/>
    <property type="gene ID" value="HpaG813203"/>
</dbReference>
<accession>M4C288</accession>
<dbReference type="EMBL" id="JH598120">
    <property type="status" value="NOT_ANNOTATED_CDS"/>
    <property type="molecule type" value="Genomic_DNA"/>
</dbReference>
<keyword evidence="2" id="KW-1185">Reference proteome</keyword>
<reference evidence="2" key="1">
    <citation type="journal article" date="2010" name="Science">
        <title>Signatures of adaptation to obligate biotrophy in the Hyaloperonospora arabidopsidis genome.</title>
        <authorList>
            <person name="Baxter L."/>
            <person name="Tripathy S."/>
            <person name="Ishaque N."/>
            <person name="Boot N."/>
            <person name="Cabral A."/>
            <person name="Kemen E."/>
            <person name="Thines M."/>
            <person name="Ah-Fong A."/>
            <person name="Anderson R."/>
            <person name="Badejoko W."/>
            <person name="Bittner-Eddy P."/>
            <person name="Boore J.L."/>
            <person name="Chibucos M.C."/>
            <person name="Coates M."/>
            <person name="Dehal P."/>
            <person name="Delehaunty K."/>
            <person name="Dong S."/>
            <person name="Downton P."/>
            <person name="Dumas B."/>
            <person name="Fabro G."/>
            <person name="Fronick C."/>
            <person name="Fuerstenberg S.I."/>
            <person name="Fulton L."/>
            <person name="Gaulin E."/>
            <person name="Govers F."/>
            <person name="Hughes L."/>
            <person name="Humphray S."/>
            <person name="Jiang R.H."/>
            <person name="Judelson H."/>
            <person name="Kamoun S."/>
            <person name="Kyung K."/>
            <person name="Meijer H."/>
            <person name="Minx P."/>
            <person name="Morris P."/>
            <person name="Nelson J."/>
            <person name="Phuntumart V."/>
            <person name="Qutob D."/>
            <person name="Rehmany A."/>
            <person name="Rougon-Cardoso A."/>
            <person name="Ryden P."/>
            <person name="Torto-Alalibo T."/>
            <person name="Studholme D."/>
            <person name="Wang Y."/>
            <person name="Win J."/>
            <person name="Wood J."/>
            <person name="Clifton S.W."/>
            <person name="Rogers J."/>
            <person name="Van den Ackerveken G."/>
            <person name="Jones J.D."/>
            <person name="McDowell J.M."/>
            <person name="Beynon J."/>
            <person name="Tyler B.M."/>
        </authorList>
    </citation>
    <scope>NUCLEOTIDE SEQUENCE [LARGE SCALE GENOMIC DNA]</scope>
    <source>
        <strain evidence="2">Emoy2</strain>
    </source>
</reference>
<protein>
    <submittedName>
        <fullName evidence="1">Uncharacterized protein</fullName>
    </submittedName>
</protein>
<dbReference type="AlphaFoldDB" id="M4C288"/>
<dbReference type="Proteomes" id="UP000011713">
    <property type="component" value="Unassembled WGS sequence"/>
</dbReference>
<proteinExistence type="predicted"/>
<dbReference type="InParanoid" id="M4C288"/>
<organism evidence="1 2">
    <name type="scientific">Hyaloperonospora arabidopsidis (strain Emoy2)</name>
    <name type="common">Downy mildew agent</name>
    <name type="synonym">Peronospora arabidopsidis</name>
    <dbReference type="NCBI Taxonomy" id="559515"/>
    <lineage>
        <taxon>Eukaryota</taxon>
        <taxon>Sar</taxon>
        <taxon>Stramenopiles</taxon>
        <taxon>Oomycota</taxon>
        <taxon>Peronosporomycetes</taxon>
        <taxon>Peronosporales</taxon>
        <taxon>Peronosporaceae</taxon>
        <taxon>Hyaloperonospora</taxon>
    </lineage>
</organism>
<sequence length="69" mass="8106">MWLMLERGWKPFFHLNCFTTSIVEPVHSYLKSFLRSSIGNLPTVFESLHFAIEHQEVKLNNLHVNGHVK</sequence>
<dbReference type="VEuPathDB" id="FungiDB:HpaG813203"/>
<reference evidence="1" key="2">
    <citation type="submission" date="2015-06" db="UniProtKB">
        <authorList>
            <consortium name="EnsemblProtists"/>
        </authorList>
    </citation>
    <scope>IDENTIFICATION</scope>
    <source>
        <strain evidence="1">Emoy2</strain>
    </source>
</reference>
<dbReference type="HOGENOM" id="CLU_2781325_0_0_1"/>